<accession>A0A1U7RN84</accession>
<keyword evidence="4 6" id="KW-0720">Serine protease</keyword>
<dbReference type="InterPro" id="IPR018114">
    <property type="entry name" value="TRYPSIN_HIS"/>
</dbReference>
<dbReference type="RefSeq" id="XP_006017360.3">
    <property type="nucleotide sequence ID" value="XM_006017298.3"/>
</dbReference>
<keyword evidence="5" id="KW-1015">Disulfide bond</keyword>
<evidence type="ECO:0000256" key="4">
    <source>
        <dbReference type="ARBA" id="ARBA00022825"/>
    </source>
</evidence>
<dbReference type="SMART" id="SM00020">
    <property type="entry name" value="Tryp_SPc"/>
    <property type="match status" value="1"/>
</dbReference>
<dbReference type="PROSITE" id="PS00135">
    <property type="entry name" value="TRYPSIN_SER"/>
    <property type="match status" value="1"/>
</dbReference>
<keyword evidence="9" id="KW-1185">Reference proteome</keyword>
<protein>
    <submittedName>
        <fullName evidence="10">Granzyme A-like</fullName>
    </submittedName>
</protein>
<organism evidence="9 10">
    <name type="scientific">Alligator sinensis</name>
    <name type="common">Chinese alligator</name>
    <dbReference type="NCBI Taxonomy" id="38654"/>
    <lineage>
        <taxon>Eukaryota</taxon>
        <taxon>Metazoa</taxon>
        <taxon>Chordata</taxon>
        <taxon>Craniata</taxon>
        <taxon>Vertebrata</taxon>
        <taxon>Euteleostomi</taxon>
        <taxon>Archelosauria</taxon>
        <taxon>Archosauria</taxon>
        <taxon>Crocodylia</taxon>
        <taxon>Alligatoridae</taxon>
        <taxon>Alligatorinae</taxon>
        <taxon>Alligator</taxon>
    </lineage>
</organism>
<proteinExistence type="predicted"/>
<keyword evidence="1 6" id="KW-0645">Protease</keyword>
<evidence type="ECO:0000313" key="10">
    <source>
        <dbReference type="RefSeq" id="XP_006017360.3"/>
    </source>
</evidence>
<dbReference type="KEGG" id="asn:102383762"/>
<dbReference type="PROSITE" id="PS00134">
    <property type="entry name" value="TRYPSIN_HIS"/>
    <property type="match status" value="1"/>
</dbReference>
<evidence type="ECO:0000256" key="2">
    <source>
        <dbReference type="ARBA" id="ARBA00022729"/>
    </source>
</evidence>
<dbReference type="InterPro" id="IPR001254">
    <property type="entry name" value="Trypsin_dom"/>
</dbReference>
<dbReference type="InterPro" id="IPR033116">
    <property type="entry name" value="TRYPSIN_SER"/>
</dbReference>
<dbReference type="PROSITE" id="PS50240">
    <property type="entry name" value="TRYPSIN_DOM"/>
    <property type="match status" value="1"/>
</dbReference>
<dbReference type="eggNOG" id="KOG3627">
    <property type="taxonomic scope" value="Eukaryota"/>
</dbReference>
<dbReference type="GO" id="GO:0006508">
    <property type="term" value="P:proteolysis"/>
    <property type="evidence" value="ECO:0007669"/>
    <property type="project" value="UniProtKB-KW"/>
</dbReference>
<dbReference type="GO" id="GO:0005615">
    <property type="term" value="C:extracellular space"/>
    <property type="evidence" value="ECO:0007669"/>
    <property type="project" value="TreeGrafter"/>
</dbReference>
<dbReference type="FunFam" id="2.40.10.10:FF:000120">
    <property type="entry name" value="Putative serine protease"/>
    <property type="match status" value="1"/>
</dbReference>
<dbReference type="InParanoid" id="A0A1U7RN84"/>
<dbReference type="Proteomes" id="UP000189705">
    <property type="component" value="Unplaced"/>
</dbReference>
<keyword evidence="3 6" id="KW-0378">Hydrolase</keyword>
<dbReference type="PANTHER" id="PTHR24264">
    <property type="entry name" value="TRYPSIN-RELATED"/>
    <property type="match status" value="1"/>
</dbReference>
<dbReference type="InterPro" id="IPR050127">
    <property type="entry name" value="Serine_Proteases_S1"/>
</dbReference>
<keyword evidence="2 7" id="KW-0732">Signal</keyword>
<feature type="domain" description="Peptidase S1" evidence="8">
    <location>
        <begin position="26"/>
        <end position="255"/>
    </location>
</feature>
<feature type="signal peptide" evidence="7">
    <location>
        <begin position="1"/>
        <end position="22"/>
    </location>
</feature>
<dbReference type="PANTHER" id="PTHR24264:SF20">
    <property type="entry name" value="TRYPSIN-LIKE"/>
    <property type="match status" value="1"/>
</dbReference>
<dbReference type="InterPro" id="IPR009003">
    <property type="entry name" value="Peptidase_S1_PA"/>
</dbReference>
<gene>
    <name evidence="10" type="primary">LOC102383762</name>
</gene>
<dbReference type="CDD" id="cd00190">
    <property type="entry name" value="Tryp_SPc"/>
    <property type="match status" value="1"/>
</dbReference>
<evidence type="ECO:0000256" key="7">
    <source>
        <dbReference type="SAM" id="SignalP"/>
    </source>
</evidence>
<dbReference type="Gene3D" id="2.40.10.10">
    <property type="entry name" value="Trypsin-like serine proteases"/>
    <property type="match status" value="2"/>
</dbReference>
<feature type="chain" id="PRO_5018264585" evidence="7">
    <location>
        <begin position="23"/>
        <end position="257"/>
    </location>
</feature>
<evidence type="ECO:0000256" key="3">
    <source>
        <dbReference type="ARBA" id="ARBA00022801"/>
    </source>
</evidence>
<dbReference type="Pfam" id="PF00089">
    <property type="entry name" value="Trypsin"/>
    <property type="match status" value="1"/>
</dbReference>
<dbReference type="GO" id="GO:0004252">
    <property type="term" value="F:serine-type endopeptidase activity"/>
    <property type="evidence" value="ECO:0007669"/>
    <property type="project" value="InterPro"/>
</dbReference>
<evidence type="ECO:0000256" key="5">
    <source>
        <dbReference type="ARBA" id="ARBA00023157"/>
    </source>
</evidence>
<evidence type="ECO:0000259" key="8">
    <source>
        <dbReference type="PROSITE" id="PS50240"/>
    </source>
</evidence>
<dbReference type="GeneID" id="102383762"/>
<evidence type="ECO:0000313" key="9">
    <source>
        <dbReference type="Proteomes" id="UP000189705"/>
    </source>
</evidence>
<dbReference type="AlphaFoldDB" id="A0A1U7RN84"/>
<dbReference type="InterPro" id="IPR043504">
    <property type="entry name" value="Peptidase_S1_PA_chymotrypsin"/>
</dbReference>
<dbReference type="InterPro" id="IPR001314">
    <property type="entry name" value="Peptidase_S1A"/>
</dbReference>
<dbReference type="SUPFAM" id="SSF50494">
    <property type="entry name" value="Trypsin-like serine proteases"/>
    <property type="match status" value="1"/>
</dbReference>
<dbReference type="PRINTS" id="PR00722">
    <property type="entry name" value="CHYMOTRYPSIN"/>
</dbReference>
<name>A0A1U7RN84_ALLSI</name>
<evidence type="ECO:0000256" key="1">
    <source>
        <dbReference type="ARBA" id="ARBA00022670"/>
    </source>
</evidence>
<evidence type="ECO:0000256" key="6">
    <source>
        <dbReference type="RuleBase" id="RU363034"/>
    </source>
</evidence>
<reference evidence="10" key="1">
    <citation type="submission" date="2025-08" db="UniProtKB">
        <authorList>
            <consortium name="RefSeq"/>
        </authorList>
    </citation>
    <scope>IDENTIFICATION</scope>
</reference>
<sequence length="257" mass="28235">MMGRLLLLLFSVIAVNLPLRYGCIKIIGGHTVAPHSRPFMAAIQKGRSTVCGGALIEKNWILTAAHCKLMGRSELKVVLGAHQPSIAEKEQQIFKVLRHCSNPQFNSSSKENDIMLLKLNGSANLNQYVALLPLPSRDEDIKTGTKCQVAGWGVTSSGKPSKCLKEATVKIINRKTCSRNYKKQIKITNNMLCAGWNNAFSKSDACQGDSGGPLICSGKYSGIISFGKGCGKMRKPGVYTRLTEKYLQWIKKIIDNY</sequence>
<dbReference type="STRING" id="38654.A0A1U7RN84"/>